<proteinExistence type="predicted"/>
<dbReference type="AlphaFoldDB" id="A0A1J8Q0N2"/>
<protein>
    <submittedName>
        <fullName evidence="1">Uncharacterized protein</fullName>
    </submittedName>
</protein>
<dbReference type="Proteomes" id="UP000183567">
    <property type="component" value="Unassembled WGS sequence"/>
</dbReference>
<sequence length="47" mass="5166">MTLDVAHYVSELFPNFGPAQVAGAVMMYRDRGNNVNQANLVMGECAY</sequence>
<name>A0A1J8Q0N2_9AGAM</name>
<keyword evidence="2" id="KW-1185">Reference proteome</keyword>
<feature type="non-terminal residue" evidence="1">
    <location>
        <position position="47"/>
    </location>
</feature>
<evidence type="ECO:0000313" key="2">
    <source>
        <dbReference type="Proteomes" id="UP000183567"/>
    </source>
</evidence>
<accession>A0A1J8Q0N2</accession>
<gene>
    <name evidence="1" type="ORF">AZE42_11558</name>
</gene>
<evidence type="ECO:0000313" key="1">
    <source>
        <dbReference type="EMBL" id="OJA14239.1"/>
    </source>
</evidence>
<dbReference type="EMBL" id="LVVM01003809">
    <property type="protein sequence ID" value="OJA14239.1"/>
    <property type="molecule type" value="Genomic_DNA"/>
</dbReference>
<reference evidence="1 2" key="1">
    <citation type="submission" date="2016-03" db="EMBL/GenBank/DDBJ databases">
        <title>Comparative genomics of the ectomycorrhizal sister species Rhizopogon vinicolor and Rhizopogon vesiculosus (Basidiomycota: Boletales) reveals a divergence of the mating type B locus.</title>
        <authorList>
            <person name="Mujic A.B."/>
            <person name="Kuo A."/>
            <person name="Tritt A."/>
            <person name="Lipzen A."/>
            <person name="Chen C."/>
            <person name="Johnson J."/>
            <person name="Sharma A."/>
            <person name="Barry K."/>
            <person name="Grigoriev I.V."/>
            <person name="Spatafora J.W."/>
        </authorList>
    </citation>
    <scope>NUCLEOTIDE SEQUENCE [LARGE SCALE GENOMIC DNA]</scope>
    <source>
        <strain evidence="1 2">AM-OR11-056</strain>
    </source>
</reference>
<comment type="caution">
    <text evidence="1">The sequence shown here is derived from an EMBL/GenBank/DDBJ whole genome shotgun (WGS) entry which is preliminary data.</text>
</comment>
<organism evidence="1 2">
    <name type="scientific">Rhizopogon vesiculosus</name>
    <dbReference type="NCBI Taxonomy" id="180088"/>
    <lineage>
        <taxon>Eukaryota</taxon>
        <taxon>Fungi</taxon>
        <taxon>Dikarya</taxon>
        <taxon>Basidiomycota</taxon>
        <taxon>Agaricomycotina</taxon>
        <taxon>Agaricomycetes</taxon>
        <taxon>Agaricomycetidae</taxon>
        <taxon>Boletales</taxon>
        <taxon>Suillineae</taxon>
        <taxon>Rhizopogonaceae</taxon>
        <taxon>Rhizopogon</taxon>
    </lineage>
</organism>